<dbReference type="InParanoid" id="M3XHY0"/>
<feature type="domain" description="Prokineticin" evidence="6">
    <location>
        <begin position="53"/>
        <end position="149"/>
    </location>
</feature>
<dbReference type="GO" id="GO:0009416">
    <property type="term" value="P:response to light stimulus"/>
    <property type="evidence" value="ECO:0007669"/>
    <property type="project" value="Ensembl"/>
</dbReference>
<dbReference type="FunCoup" id="M3XHY0">
    <property type="interactions" value="165"/>
</dbReference>
<name>M3XHY0_LATCH</name>
<evidence type="ECO:0000256" key="5">
    <source>
        <dbReference type="ARBA" id="ARBA00023157"/>
    </source>
</evidence>
<evidence type="ECO:0000256" key="1">
    <source>
        <dbReference type="ARBA" id="ARBA00004613"/>
    </source>
</evidence>
<reference evidence="7" key="3">
    <citation type="submission" date="2025-09" db="UniProtKB">
        <authorList>
            <consortium name="Ensembl"/>
        </authorList>
    </citation>
    <scope>IDENTIFICATION</scope>
</reference>
<keyword evidence="8" id="KW-1185">Reference proteome</keyword>
<comment type="subcellular location">
    <subcellularLocation>
        <location evidence="1">Secreted</location>
    </subcellularLocation>
</comment>
<dbReference type="EMBL" id="AFYH01203437">
    <property type="status" value="NOT_ANNOTATED_CDS"/>
    <property type="molecule type" value="Genomic_DNA"/>
</dbReference>
<dbReference type="SUPFAM" id="SSF57190">
    <property type="entry name" value="Colipase-like"/>
    <property type="match status" value="2"/>
</dbReference>
<dbReference type="PANTHER" id="PTHR18821:SF8">
    <property type="entry name" value="PROKINETICIN-2"/>
    <property type="match status" value="1"/>
</dbReference>
<dbReference type="GO" id="GO:0005576">
    <property type="term" value="C:extracellular region"/>
    <property type="evidence" value="ECO:0007669"/>
    <property type="project" value="UniProtKB-SubCell"/>
</dbReference>
<comment type="similarity">
    <text evidence="2">Belongs to the AVIT (prokineticin) family.</text>
</comment>
<accession>M3XHY0</accession>
<dbReference type="Gene3D" id="2.10.80.10">
    <property type="entry name" value="Lipase, subunit A"/>
    <property type="match status" value="1"/>
</dbReference>
<dbReference type="GO" id="GO:0030431">
    <property type="term" value="P:sleep"/>
    <property type="evidence" value="ECO:0007669"/>
    <property type="project" value="Ensembl"/>
</dbReference>
<dbReference type="Pfam" id="PF06607">
    <property type="entry name" value="Prokineticin"/>
    <property type="match status" value="1"/>
</dbReference>
<dbReference type="Ensembl" id="ENSLACT00000025610.1">
    <property type="protein sequence ID" value="ENSLACP00000022336.1"/>
    <property type="gene ID" value="ENSLACG00000022391.1"/>
</dbReference>
<evidence type="ECO:0000256" key="2">
    <source>
        <dbReference type="ARBA" id="ARBA00006999"/>
    </source>
</evidence>
<keyword evidence="5" id="KW-1015">Disulfide bond</keyword>
<dbReference type="AlphaFoldDB" id="M3XHY0"/>
<dbReference type="EMBL" id="AFYH01203439">
    <property type="status" value="NOT_ANNOTATED_CDS"/>
    <property type="molecule type" value="Genomic_DNA"/>
</dbReference>
<dbReference type="GO" id="GO:0001935">
    <property type="term" value="P:endothelial cell proliferation"/>
    <property type="evidence" value="ECO:0007669"/>
    <property type="project" value="TreeGrafter"/>
</dbReference>
<evidence type="ECO:0000259" key="6">
    <source>
        <dbReference type="Pfam" id="PF06607"/>
    </source>
</evidence>
<evidence type="ECO:0000256" key="3">
    <source>
        <dbReference type="ARBA" id="ARBA00022525"/>
    </source>
</evidence>
<gene>
    <name evidence="7" type="primary">PROK2</name>
</gene>
<reference evidence="7" key="2">
    <citation type="submission" date="2025-08" db="UniProtKB">
        <authorList>
            <consortium name="Ensembl"/>
        </authorList>
    </citation>
    <scope>IDENTIFICATION</scope>
</reference>
<dbReference type="EMBL" id="AFYH01203438">
    <property type="status" value="NOT_ANNOTATED_CDS"/>
    <property type="molecule type" value="Genomic_DNA"/>
</dbReference>
<reference evidence="8" key="1">
    <citation type="submission" date="2011-08" db="EMBL/GenBank/DDBJ databases">
        <title>The draft genome of Latimeria chalumnae.</title>
        <authorList>
            <person name="Di Palma F."/>
            <person name="Alfoldi J."/>
            <person name="Johnson J."/>
            <person name="Berlin A."/>
            <person name="Gnerre S."/>
            <person name="Jaffe D."/>
            <person name="MacCallum I."/>
            <person name="Young S."/>
            <person name="Walker B.J."/>
            <person name="Lander E."/>
            <person name="Lindblad-Toh K."/>
        </authorList>
    </citation>
    <scope>NUCLEOTIDE SEQUENCE [LARGE SCALE GENOMIC DNA]</scope>
    <source>
        <strain evidence="8">Wild caught</strain>
    </source>
</reference>
<dbReference type="GO" id="GO:0001525">
    <property type="term" value="P:angiogenesis"/>
    <property type="evidence" value="ECO:0007669"/>
    <property type="project" value="Ensembl"/>
</dbReference>
<evidence type="ECO:0000313" key="8">
    <source>
        <dbReference type="Proteomes" id="UP000008672"/>
    </source>
</evidence>
<protein>
    <submittedName>
        <fullName evidence="7">Prokineticin 2</fullName>
    </submittedName>
</protein>
<dbReference type="GeneTree" id="ENSGT00940000167138"/>
<proteinExistence type="inferred from homology"/>
<dbReference type="eggNOG" id="ENOG502SU1D">
    <property type="taxonomic scope" value="Eukaryota"/>
</dbReference>
<dbReference type="HOGENOM" id="CLU_1660123_0_0_1"/>
<dbReference type="Proteomes" id="UP000008672">
    <property type="component" value="Unassembled WGS sequence"/>
</dbReference>
<dbReference type="STRING" id="7897.ENSLACP00000022336"/>
<evidence type="ECO:0000256" key="4">
    <source>
        <dbReference type="ARBA" id="ARBA00022729"/>
    </source>
</evidence>
<keyword evidence="3" id="KW-0964">Secreted</keyword>
<dbReference type="InterPro" id="IPR023569">
    <property type="entry name" value="Prokineticin_domain"/>
</dbReference>
<organism evidence="7 8">
    <name type="scientific">Latimeria chalumnae</name>
    <name type="common">Coelacanth</name>
    <dbReference type="NCBI Taxonomy" id="7897"/>
    <lineage>
        <taxon>Eukaryota</taxon>
        <taxon>Metazoa</taxon>
        <taxon>Chordata</taxon>
        <taxon>Craniata</taxon>
        <taxon>Vertebrata</taxon>
        <taxon>Euteleostomi</taxon>
        <taxon>Coelacanthiformes</taxon>
        <taxon>Coelacanthidae</taxon>
        <taxon>Latimeria</taxon>
    </lineage>
</organism>
<dbReference type="InterPro" id="IPR009523">
    <property type="entry name" value="Prokineticin"/>
</dbReference>
<dbReference type="PANTHER" id="PTHR18821">
    <property type="entry name" value="PROKINETICIN"/>
    <property type="match status" value="1"/>
</dbReference>
<keyword evidence="4" id="KW-0732">Signal</keyword>
<evidence type="ECO:0000313" key="7">
    <source>
        <dbReference type="Ensembl" id="ENSLACP00000022336.1"/>
    </source>
</evidence>
<sequence>MNGSACFITAGAGGSRVSRDNCSFKVNLIQSWTQLHTSTFTSHRRTASFLQTMRTVFAAVFFFLLLARSHTVVITGVCNKDHQCGGGMCCAVSIWIKGVRICTPMAKEGEECHPLSHKVPYFGIRMHHTCPCIPNLACIRIADGRYKCLPEFKNQNIFF</sequence>